<dbReference type="Proteomes" id="UP000029669">
    <property type="component" value="Chromosome"/>
</dbReference>
<organism evidence="4 5">
    <name type="scientific">Thermoanaerobacter kivui</name>
    <name type="common">Acetogenium kivui</name>
    <dbReference type="NCBI Taxonomy" id="2325"/>
    <lineage>
        <taxon>Bacteria</taxon>
        <taxon>Bacillati</taxon>
        <taxon>Bacillota</taxon>
        <taxon>Clostridia</taxon>
        <taxon>Thermoanaerobacterales</taxon>
        <taxon>Thermoanaerobacteraceae</taxon>
        <taxon>Thermoanaerobacter</taxon>
    </lineage>
</organism>
<dbReference type="EC" id="3.1.4.-" evidence="2"/>
<dbReference type="OrthoDB" id="9800565at2"/>
<reference evidence="5" key="1">
    <citation type="journal article" date="2015" name="Genome Announc.">
        <title>Whole-Genome Sequences of 80 Environmental and Clinical Isolates of Burkholderia pseudomallei.</title>
        <authorList>
            <person name="Johnson S.L."/>
            <person name="Baker A.L."/>
            <person name="Chain P.S."/>
            <person name="Currie B.J."/>
            <person name="Daligault H.E."/>
            <person name="Davenport K.W."/>
            <person name="Davis C.B."/>
            <person name="Inglis T.J."/>
            <person name="Kaestli M."/>
            <person name="Koren S."/>
            <person name="Mayo M."/>
            <person name="Merritt A.J."/>
            <person name="Price E.P."/>
            <person name="Sarovich D.S."/>
            <person name="Warner J."/>
            <person name="Rosovitz M.J."/>
        </authorList>
    </citation>
    <scope>NUCLEOTIDE SEQUENCE [LARGE SCALE GENOMIC DNA]</scope>
    <source>
        <strain evidence="5">DSM 2030</strain>
    </source>
</reference>
<dbReference type="GO" id="GO:0016787">
    <property type="term" value="F:hydrolase activity"/>
    <property type="evidence" value="ECO:0007669"/>
    <property type="project" value="UniProtKB-UniRule"/>
</dbReference>
<dbReference type="PANTHER" id="PTHR11124">
    <property type="entry name" value="VACUOLAR SORTING PROTEIN VPS29"/>
    <property type="match status" value="1"/>
</dbReference>
<evidence type="ECO:0000256" key="1">
    <source>
        <dbReference type="ARBA" id="ARBA00008950"/>
    </source>
</evidence>
<comment type="cofactor">
    <cofactor evidence="2">
        <name>a divalent metal cation</name>
        <dbReference type="ChEBI" id="CHEBI:60240"/>
    </cofactor>
</comment>
<name>A0A097APR0_THEKI</name>
<dbReference type="InterPro" id="IPR041802">
    <property type="entry name" value="MPP_YfcE"/>
</dbReference>
<comment type="similarity">
    <text evidence="1 2">Belongs to the metallophosphoesterase superfamily. YfcE family.</text>
</comment>
<dbReference type="InterPro" id="IPR029052">
    <property type="entry name" value="Metallo-depent_PP-like"/>
</dbReference>
<dbReference type="RefSeq" id="WP_049684693.1">
    <property type="nucleotide sequence ID" value="NZ_CP009170.1"/>
</dbReference>
<evidence type="ECO:0000313" key="4">
    <source>
        <dbReference type="EMBL" id="AIS51803.1"/>
    </source>
</evidence>
<keyword evidence="5" id="KW-1185">Reference proteome</keyword>
<dbReference type="CDD" id="cd00841">
    <property type="entry name" value="MPP_YfcE"/>
    <property type="match status" value="1"/>
</dbReference>
<dbReference type="KEGG" id="tki:TKV_c06070"/>
<accession>A0A097APR0</accession>
<keyword evidence="2" id="KW-0479">Metal-binding</keyword>
<feature type="domain" description="Calcineurin-like phosphoesterase" evidence="3">
    <location>
        <begin position="1"/>
        <end position="147"/>
    </location>
</feature>
<sequence>MILAVVSDTHGMLTLVRKKMRELKGIDYIIHLGDNASDVIQLSQEFGIPLEYVKGNCDFPTKDELEKIIEIEGKKILLTHGHRYYVKYEYQTILEKGRELGVDAVFFGHTHIPMISRHQDILLLNPGSPSLPREGSKRTIALVTIDKSGIFPRLINLEEVAVMKEA</sequence>
<dbReference type="STRING" id="2325.TKV_c06070"/>
<evidence type="ECO:0000313" key="5">
    <source>
        <dbReference type="Proteomes" id="UP000029669"/>
    </source>
</evidence>
<dbReference type="Pfam" id="PF12850">
    <property type="entry name" value="Metallophos_2"/>
    <property type="match status" value="1"/>
</dbReference>
<proteinExistence type="inferred from homology"/>
<dbReference type="InterPro" id="IPR000979">
    <property type="entry name" value="Phosphodiesterase_MJ0936/Vps29"/>
</dbReference>
<dbReference type="eggNOG" id="COG0622">
    <property type="taxonomic scope" value="Bacteria"/>
</dbReference>
<dbReference type="NCBIfam" id="TIGR00040">
    <property type="entry name" value="yfcE"/>
    <property type="match status" value="1"/>
</dbReference>
<dbReference type="EMBL" id="CP009170">
    <property type="protein sequence ID" value="AIS51803.1"/>
    <property type="molecule type" value="Genomic_DNA"/>
</dbReference>
<dbReference type="GO" id="GO:0046872">
    <property type="term" value="F:metal ion binding"/>
    <property type="evidence" value="ECO:0007669"/>
    <property type="project" value="UniProtKB-KW"/>
</dbReference>
<dbReference type="AlphaFoldDB" id="A0A097APR0"/>
<dbReference type="SUPFAM" id="SSF56300">
    <property type="entry name" value="Metallo-dependent phosphatases"/>
    <property type="match status" value="1"/>
</dbReference>
<dbReference type="HOGENOM" id="CLU_063749_2_1_9"/>
<evidence type="ECO:0000259" key="3">
    <source>
        <dbReference type="Pfam" id="PF12850"/>
    </source>
</evidence>
<evidence type="ECO:0000256" key="2">
    <source>
        <dbReference type="RuleBase" id="RU362039"/>
    </source>
</evidence>
<protein>
    <recommendedName>
        <fullName evidence="2">Phosphoesterase</fullName>
        <ecNumber evidence="2">3.1.4.-</ecNumber>
    </recommendedName>
</protein>
<dbReference type="InterPro" id="IPR024654">
    <property type="entry name" value="Calcineurin-like_PHP_lpxH"/>
</dbReference>
<dbReference type="Gene3D" id="3.60.21.10">
    <property type="match status" value="1"/>
</dbReference>
<gene>
    <name evidence="4" type="ORF">TKV_c06070</name>
</gene>